<dbReference type="EMBL" id="RYZW01000276">
    <property type="protein sequence ID" value="TDZ36260.1"/>
    <property type="molecule type" value="Genomic_DNA"/>
</dbReference>
<name>A0A4R8QEU8_COLTR</name>
<protein>
    <submittedName>
        <fullName evidence="2">Uncharacterized protein</fullName>
    </submittedName>
</protein>
<dbReference type="AlphaFoldDB" id="A0A4R8QEU8"/>
<reference evidence="2 3" key="1">
    <citation type="submission" date="2018-12" db="EMBL/GenBank/DDBJ databases">
        <title>Genome sequence and assembly of Colletotrichum trifolii.</title>
        <authorList>
            <person name="Gan P."/>
            <person name="Shirasu K."/>
        </authorList>
    </citation>
    <scope>NUCLEOTIDE SEQUENCE [LARGE SCALE GENOMIC DNA]</scope>
    <source>
        <strain evidence="2 3">543-2</strain>
    </source>
</reference>
<evidence type="ECO:0000256" key="1">
    <source>
        <dbReference type="SAM" id="MobiDB-lite"/>
    </source>
</evidence>
<proteinExistence type="predicted"/>
<dbReference type="Proteomes" id="UP000295703">
    <property type="component" value="Unassembled WGS sequence"/>
</dbReference>
<feature type="region of interest" description="Disordered" evidence="1">
    <location>
        <begin position="27"/>
        <end position="50"/>
    </location>
</feature>
<organism evidence="2 3">
    <name type="scientific">Colletotrichum trifolii</name>
    <dbReference type="NCBI Taxonomy" id="5466"/>
    <lineage>
        <taxon>Eukaryota</taxon>
        <taxon>Fungi</taxon>
        <taxon>Dikarya</taxon>
        <taxon>Ascomycota</taxon>
        <taxon>Pezizomycotina</taxon>
        <taxon>Sordariomycetes</taxon>
        <taxon>Hypocreomycetidae</taxon>
        <taxon>Glomerellales</taxon>
        <taxon>Glomerellaceae</taxon>
        <taxon>Colletotrichum</taxon>
        <taxon>Colletotrichum orbiculare species complex</taxon>
    </lineage>
</organism>
<accession>A0A4R8QEU8</accession>
<evidence type="ECO:0000313" key="2">
    <source>
        <dbReference type="EMBL" id="TDZ36260.1"/>
    </source>
</evidence>
<feature type="compositionally biased region" description="Low complexity" evidence="1">
    <location>
        <begin position="27"/>
        <end position="40"/>
    </location>
</feature>
<comment type="caution">
    <text evidence="2">The sequence shown here is derived from an EMBL/GenBank/DDBJ whole genome shotgun (WGS) entry which is preliminary data.</text>
</comment>
<sequence length="96" mass="10491">MKTALADLGHVSPNPHRFVLCCFSTSRSTPEIEPSPSSTTRFDEEEDIQRRTNPAFVDARILTCWGDGDSAGVAGLAEMIHGTTAHLESHGRIRLI</sequence>
<gene>
    <name evidence="2" type="ORF">CTRI78_v011348</name>
</gene>
<keyword evidence="3" id="KW-1185">Reference proteome</keyword>
<evidence type="ECO:0000313" key="3">
    <source>
        <dbReference type="Proteomes" id="UP000295703"/>
    </source>
</evidence>